<dbReference type="PANTHER" id="PTHR46579:SF2">
    <property type="entry name" value="C2H2-TYPE DOMAIN-CONTAINING PROTEIN"/>
    <property type="match status" value="1"/>
</dbReference>
<feature type="region of interest" description="Disordered" evidence="1">
    <location>
        <begin position="31"/>
        <end position="52"/>
    </location>
</feature>
<dbReference type="AlphaFoldDB" id="A0A8B8C241"/>
<keyword evidence="2" id="KW-1185">Reference proteome</keyword>
<proteinExistence type="predicted"/>
<dbReference type="PANTHER" id="PTHR46579">
    <property type="entry name" value="F5/8 TYPE C DOMAIN-CONTAINING PROTEIN-RELATED"/>
    <property type="match status" value="1"/>
</dbReference>
<gene>
    <name evidence="3" type="primary">LOC111115261</name>
</gene>
<accession>A0A8B8C241</accession>
<dbReference type="KEGG" id="cvn:111115261"/>
<sequence>MPKRKKCPICHDSFPERSYYRHYDRFFDKGSNTWIDHEPDSGETPNESSEKIDLRTLIADLEDRLDKEREIPRDVSSDPWMSVDEDFVLDGTLENEHEREEDEEDDADEPEHWEEQGDAVEEDLGIDVHPAPMKKINSLLFNVVYAILYLQVIHHISDNGAEYLLRFLFKIFQMFGANVNSSLLTEFCVGFPPSLYLARKLIKLDRDSFKRYAVCPSCHTLYEIFDCVYEKNGVRHGKVCQTESKVRGKLVKCSSPLVKQIICKGNIRKFYPLKVYCFNSIISGIESILKRKEIKDVWEHWKSWEKESGLLRDVYDGRVWQQFFSINGSPFGSDNRSIGLMMNIDWFQPFKNRNDYSVGVIYFVLLNLPRKIRFKAENVIVAGLIPAFKKEPSSINSFLEPIVKELQVLWRGVRLDSSFLNGSSIFRAALLCVSCDIPAARKCCGFKSHAARLGCHKCFKEFKGDFGEKRDYSGFCRQNWKPRTKSLHNLYSHRVKNAVSKTQAEKLAREYGTFYSVLIELQYFDAITFCVIDPMHNLFLGTAKKIFKLWVENDVLSSSKLETIEERLESINSMTDIGRVPSHISGNYCVFSAAEWKNWTITYSLFCLCGILPENHYRCWEKFVLACRILCKPFLSIDDIQKADLLLLDFCKSFEKVFGPQHVTCNMHLHNHLKDCLLDFGPIHVFWCFSFERFNGAFGYFHTNNRAVEIQFMRKIMTAKFCDSFHDVLQESNNFDLFEIFFKKGSNTTDNCQITDVIHFLKMSETVSSVFTGNILSFVTLPNVHKLAALDTDDMVSLMFSYRKMFPSASLDISDMGEIVKKYGYVTILGENFGSKQIHRKLRSSDILANWGMEDDCREFCVDFLPCRVDFYFCHNARIEEENVTSIFAKVSWYMHYSERYKYGRALQMFYSNKFMSSERNCFVPVQKIHSRFTKGVCGKDLMCICPIPRRILSDNDS</sequence>
<organism evidence="2 3">
    <name type="scientific">Crassostrea virginica</name>
    <name type="common">Eastern oyster</name>
    <dbReference type="NCBI Taxonomy" id="6565"/>
    <lineage>
        <taxon>Eukaryota</taxon>
        <taxon>Metazoa</taxon>
        <taxon>Spiralia</taxon>
        <taxon>Lophotrochozoa</taxon>
        <taxon>Mollusca</taxon>
        <taxon>Bivalvia</taxon>
        <taxon>Autobranchia</taxon>
        <taxon>Pteriomorphia</taxon>
        <taxon>Ostreida</taxon>
        <taxon>Ostreoidea</taxon>
        <taxon>Ostreidae</taxon>
        <taxon>Crassostrea</taxon>
    </lineage>
</organism>
<dbReference type="OrthoDB" id="6021814at2759"/>
<evidence type="ECO:0000256" key="1">
    <source>
        <dbReference type="SAM" id="MobiDB-lite"/>
    </source>
</evidence>
<name>A0A8B8C241_CRAVI</name>
<dbReference type="Proteomes" id="UP000694844">
    <property type="component" value="Chromosome 9"/>
</dbReference>
<evidence type="ECO:0000313" key="2">
    <source>
        <dbReference type="Proteomes" id="UP000694844"/>
    </source>
</evidence>
<dbReference type="Pfam" id="PF02992">
    <property type="entry name" value="Transposase_21"/>
    <property type="match status" value="1"/>
</dbReference>
<dbReference type="RefSeq" id="XP_022309645.1">
    <property type="nucleotide sequence ID" value="XM_022453937.1"/>
</dbReference>
<protein>
    <submittedName>
        <fullName evidence="3">Uncharacterized protein LOC111115261</fullName>
    </submittedName>
</protein>
<dbReference type="GeneID" id="111115261"/>
<reference evidence="3" key="1">
    <citation type="submission" date="2025-08" db="UniProtKB">
        <authorList>
            <consortium name="RefSeq"/>
        </authorList>
    </citation>
    <scope>IDENTIFICATION</scope>
    <source>
        <tissue evidence="3">Whole sample</tissue>
    </source>
</reference>
<evidence type="ECO:0000313" key="3">
    <source>
        <dbReference type="RefSeq" id="XP_022309645.1"/>
    </source>
</evidence>
<feature type="region of interest" description="Disordered" evidence="1">
    <location>
        <begin position="94"/>
        <end position="116"/>
    </location>
</feature>
<feature type="compositionally biased region" description="Acidic residues" evidence="1">
    <location>
        <begin position="99"/>
        <end position="116"/>
    </location>
</feature>
<dbReference type="InterPro" id="IPR004242">
    <property type="entry name" value="Transposase_21"/>
</dbReference>